<accession>A0AAU7W894</accession>
<dbReference type="SMART" id="SM00420">
    <property type="entry name" value="HTH_DEOR"/>
    <property type="match status" value="1"/>
</dbReference>
<evidence type="ECO:0000256" key="3">
    <source>
        <dbReference type="ARBA" id="ARBA00023163"/>
    </source>
</evidence>
<dbReference type="PROSITE" id="PS00894">
    <property type="entry name" value="HTH_DEOR_1"/>
    <property type="match status" value="1"/>
</dbReference>
<dbReference type="GO" id="GO:0003677">
    <property type="term" value="F:DNA binding"/>
    <property type="evidence" value="ECO:0007669"/>
    <property type="project" value="UniProtKB-KW"/>
</dbReference>
<dbReference type="SUPFAM" id="SSF100950">
    <property type="entry name" value="NagB/RpiA/CoA transferase-like"/>
    <property type="match status" value="1"/>
</dbReference>
<dbReference type="PROSITE" id="PS51000">
    <property type="entry name" value="HTH_DEOR_2"/>
    <property type="match status" value="1"/>
</dbReference>
<reference evidence="5" key="1">
    <citation type="submission" date="2024-05" db="EMBL/GenBank/DDBJ databases">
        <authorList>
            <person name="Yu L."/>
        </authorList>
    </citation>
    <scope>NUCLEOTIDE SEQUENCE</scope>
    <source>
        <strain evidence="5">G08B096</strain>
    </source>
</reference>
<organism evidence="5">
    <name type="scientific">Agromyces sp. G08B096</name>
    <dbReference type="NCBI Taxonomy" id="3156399"/>
    <lineage>
        <taxon>Bacteria</taxon>
        <taxon>Bacillati</taxon>
        <taxon>Actinomycetota</taxon>
        <taxon>Actinomycetes</taxon>
        <taxon>Micrococcales</taxon>
        <taxon>Microbacteriaceae</taxon>
        <taxon>Agromyces</taxon>
    </lineage>
</organism>
<dbReference type="PANTHER" id="PTHR30363:SF44">
    <property type="entry name" value="AGA OPERON TRANSCRIPTIONAL REPRESSOR-RELATED"/>
    <property type="match status" value="1"/>
</dbReference>
<dbReference type="SUPFAM" id="SSF46785">
    <property type="entry name" value="Winged helix' DNA-binding domain"/>
    <property type="match status" value="1"/>
</dbReference>
<dbReference type="EMBL" id="CP158374">
    <property type="protein sequence ID" value="XBX82868.1"/>
    <property type="molecule type" value="Genomic_DNA"/>
</dbReference>
<dbReference type="InterPro" id="IPR036390">
    <property type="entry name" value="WH_DNA-bd_sf"/>
</dbReference>
<dbReference type="Gene3D" id="1.10.10.10">
    <property type="entry name" value="Winged helix-like DNA-binding domain superfamily/Winged helix DNA-binding domain"/>
    <property type="match status" value="1"/>
</dbReference>
<dbReference type="PRINTS" id="PR00037">
    <property type="entry name" value="HTHLACR"/>
</dbReference>
<name>A0AAU7W894_9MICO</name>
<evidence type="ECO:0000256" key="1">
    <source>
        <dbReference type="ARBA" id="ARBA00023015"/>
    </source>
</evidence>
<dbReference type="InterPro" id="IPR037171">
    <property type="entry name" value="NagB/RpiA_transferase-like"/>
</dbReference>
<keyword evidence="2 5" id="KW-0238">DNA-binding</keyword>
<dbReference type="AlphaFoldDB" id="A0AAU7W894"/>
<gene>
    <name evidence="5" type="ORF">ABIQ69_02805</name>
</gene>
<dbReference type="InterPro" id="IPR050313">
    <property type="entry name" value="Carb_Metab_HTH_regulators"/>
</dbReference>
<keyword evidence="1" id="KW-0805">Transcription regulation</keyword>
<evidence type="ECO:0000259" key="4">
    <source>
        <dbReference type="PROSITE" id="PS51000"/>
    </source>
</evidence>
<evidence type="ECO:0000256" key="2">
    <source>
        <dbReference type="ARBA" id="ARBA00023125"/>
    </source>
</evidence>
<evidence type="ECO:0000313" key="5">
    <source>
        <dbReference type="EMBL" id="XBX82868.1"/>
    </source>
</evidence>
<dbReference type="InterPro" id="IPR001034">
    <property type="entry name" value="DeoR_HTH"/>
</dbReference>
<dbReference type="Gene3D" id="3.40.50.1360">
    <property type="match status" value="1"/>
</dbReference>
<protein>
    <submittedName>
        <fullName evidence="5">DeoR/GlpR family DNA-binding transcription regulator</fullName>
    </submittedName>
</protein>
<dbReference type="InterPro" id="IPR018356">
    <property type="entry name" value="Tscrpt_reg_HTH_DeoR_CS"/>
</dbReference>
<proteinExistence type="predicted"/>
<sequence>MLVAERRARIIAEVRRRGAATLADLAGELGVSAMTVRRDIEALDAEGLIAKVRGGATTPGTARPADAGDRGFEARTHRMLREKRAIARQAATLVEPGMAVGLSGGSSSWVLAQELRSVPDLTIVTNSLPVADLFARPDRADEPYTQTVVLTGGVRTPSDALVGPVAVRSLEQLHCDIVFLGVHGVDLQAGLTTTNLLEAETDRALVAAGREAVVLADHAKWGVVGLTTIVDLHEVDRLLTDDGLAPEAQQALGEQVGELWVVPVEGDAPTGES</sequence>
<dbReference type="Pfam" id="PF00455">
    <property type="entry name" value="DeoRC"/>
    <property type="match status" value="1"/>
</dbReference>
<feature type="domain" description="HTH deoR-type" evidence="4">
    <location>
        <begin position="3"/>
        <end position="58"/>
    </location>
</feature>
<dbReference type="InterPro" id="IPR036388">
    <property type="entry name" value="WH-like_DNA-bd_sf"/>
</dbReference>
<dbReference type="SMART" id="SM01134">
    <property type="entry name" value="DeoRC"/>
    <property type="match status" value="1"/>
</dbReference>
<dbReference type="GO" id="GO:0003700">
    <property type="term" value="F:DNA-binding transcription factor activity"/>
    <property type="evidence" value="ECO:0007669"/>
    <property type="project" value="InterPro"/>
</dbReference>
<dbReference type="RefSeq" id="WP_350348884.1">
    <property type="nucleotide sequence ID" value="NZ_CP158374.1"/>
</dbReference>
<dbReference type="Pfam" id="PF08220">
    <property type="entry name" value="HTH_DeoR"/>
    <property type="match status" value="1"/>
</dbReference>
<keyword evidence="3" id="KW-0804">Transcription</keyword>
<dbReference type="InterPro" id="IPR014036">
    <property type="entry name" value="DeoR-like_C"/>
</dbReference>
<dbReference type="PANTHER" id="PTHR30363">
    <property type="entry name" value="HTH-TYPE TRANSCRIPTIONAL REGULATOR SRLR-RELATED"/>
    <property type="match status" value="1"/>
</dbReference>